<dbReference type="KEGG" id="rjg:CCGE525_05030"/>
<dbReference type="Pfam" id="PF08448">
    <property type="entry name" value="PAS_4"/>
    <property type="match status" value="1"/>
</dbReference>
<dbReference type="AlphaFoldDB" id="A0A387FHE7"/>
<dbReference type="Gene3D" id="3.40.50.2300">
    <property type="match status" value="1"/>
</dbReference>
<organism evidence="6 7">
    <name type="scientific">Rhizobium jaguaris</name>
    <dbReference type="NCBI Taxonomy" id="1312183"/>
    <lineage>
        <taxon>Bacteria</taxon>
        <taxon>Pseudomonadati</taxon>
        <taxon>Pseudomonadota</taxon>
        <taxon>Alphaproteobacteria</taxon>
        <taxon>Hyphomicrobiales</taxon>
        <taxon>Rhizobiaceae</taxon>
        <taxon>Rhizobium/Agrobacterium group</taxon>
        <taxon>Rhizobium</taxon>
    </lineage>
</organism>
<dbReference type="SUPFAM" id="SSF52172">
    <property type="entry name" value="CheY-like"/>
    <property type="match status" value="1"/>
</dbReference>
<dbReference type="EMBL" id="CP032694">
    <property type="protein sequence ID" value="AYG58248.1"/>
    <property type="molecule type" value="Genomic_DNA"/>
</dbReference>
<sequence>MTAEIDKAAFAAITEDVPSDGNLQAALFDAVCDGLSSAFLIYDRNDLLLFASRQVLNFFPIPPQFLQPSTRLRDFLGAVFDTGVRHRDVHTKSAATRDDWVSQRIASHWRERFEATERFGEDRWVRFVKRRLPSGFGVCILSDISEVKKREEQWRLDMERVQLTEDILDNLPFPLFVKDRNMVYVAVNKAFCDKYQTSADEVLGRKGIDLFSTDVANRFEESDRHVMETGEMSISRQRQIARDGVERDVVTRKQRIGKPGRYFLVATMQDLPKEGADFDEFALASQIKENNDRSYRRAYVPMAALQTASRRPPAMETFVPENFSGRKILVVTGDLAAESAALKMLAKYGFEACSVHNESEEAAFLDVASSLGIKIDLVIVDNQLGKRGLELAERQNVPALLLDGSQLATELTFLIARHFNRNIRGEAGQLAEGDAEDWQIATRGEDRGFQILVAEDNDINQIVFSQILEGLGYRYVIAASGDEAVRLWSEHHPELILMDISLPGLNGFEAARLIRRTEKGSGTHTPIIGVLTQAFERDRNECVDAGMDDVIMKPVSPDILETVFQKYMRSGRKAQIK</sequence>
<dbReference type="SMART" id="SM00091">
    <property type="entry name" value="PAS"/>
    <property type="match status" value="2"/>
</dbReference>
<dbReference type="PANTHER" id="PTHR45339:SF1">
    <property type="entry name" value="HYBRID SIGNAL TRANSDUCTION HISTIDINE KINASE J"/>
    <property type="match status" value="1"/>
</dbReference>
<dbReference type="InterPro" id="IPR013656">
    <property type="entry name" value="PAS_4"/>
</dbReference>
<dbReference type="PROSITE" id="PS50112">
    <property type="entry name" value="PAS"/>
    <property type="match status" value="1"/>
</dbReference>
<name>A0A387FHE7_9HYPH</name>
<accession>A0A387FHE7</accession>
<dbReference type="Pfam" id="PF12860">
    <property type="entry name" value="PAS_7"/>
    <property type="match status" value="1"/>
</dbReference>
<keyword evidence="7" id="KW-1185">Reference proteome</keyword>
<evidence type="ECO:0000313" key="7">
    <source>
        <dbReference type="Proteomes" id="UP000282195"/>
    </source>
</evidence>
<dbReference type="InterPro" id="IPR011006">
    <property type="entry name" value="CheY-like_superfamily"/>
</dbReference>
<protein>
    <submittedName>
        <fullName evidence="6">Response regulator</fullName>
    </submittedName>
</protein>
<feature type="domain" description="Response regulatory" evidence="4">
    <location>
        <begin position="450"/>
        <end position="568"/>
    </location>
</feature>
<dbReference type="InterPro" id="IPR001789">
    <property type="entry name" value="Sig_transdc_resp-reg_receiver"/>
</dbReference>
<evidence type="ECO:0000256" key="2">
    <source>
        <dbReference type="ARBA" id="ARBA00023012"/>
    </source>
</evidence>
<keyword evidence="2" id="KW-0902">Two-component regulatory system</keyword>
<feature type="modified residue" description="4-aspartylphosphate" evidence="3">
    <location>
        <position position="499"/>
    </location>
</feature>
<gene>
    <name evidence="6" type="ORF">CCGE525_05030</name>
</gene>
<dbReference type="CDD" id="cd00130">
    <property type="entry name" value="PAS"/>
    <property type="match status" value="1"/>
</dbReference>
<feature type="domain" description="PAS" evidence="5">
    <location>
        <begin position="160"/>
        <end position="230"/>
    </location>
</feature>
<dbReference type="SMART" id="SM00448">
    <property type="entry name" value="REC"/>
    <property type="match status" value="1"/>
</dbReference>
<dbReference type="InterPro" id="IPR000014">
    <property type="entry name" value="PAS"/>
</dbReference>
<dbReference type="GO" id="GO:0000160">
    <property type="term" value="P:phosphorelay signal transduction system"/>
    <property type="evidence" value="ECO:0007669"/>
    <property type="project" value="UniProtKB-KW"/>
</dbReference>
<evidence type="ECO:0000256" key="3">
    <source>
        <dbReference type="PROSITE-ProRule" id="PRU00169"/>
    </source>
</evidence>
<dbReference type="Pfam" id="PF00072">
    <property type="entry name" value="Response_reg"/>
    <property type="match status" value="1"/>
</dbReference>
<dbReference type="CDD" id="cd17546">
    <property type="entry name" value="REC_hyHK_CKI1_RcsC-like"/>
    <property type="match status" value="1"/>
</dbReference>
<dbReference type="PROSITE" id="PS50110">
    <property type="entry name" value="RESPONSE_REGULATORY"/>
    <property type="match status" value="1"/>
</dbReference>
<dbReference type="PANTHER" id="PTHR45339">
    <property type="entry name" value="HYBRID SIGNAL TRANSDUCTION HISTIDINE KINASE J"/>
    <property type="match status" value="1"/>
</dbReference>
<proteinExistence type="predicted"/>
<reference evidence="6 7" key="1">
    <citation type="submission" date="2018-10" db="EMBL/GenBank/DDBJ databases">
        <title>Rhizobium etli, R. leguminosarum and a new Rhizobium genospecies from Phaseolus dumosus.</title>
        <authorList>
            <person name="Ramirez-Puebla S.T."/>
            <person name="Rogel-Hernandez M.A."/>
            <person name="Guerrero G."/>
            <person name="Ormeno-Orrillo E."/>
            <person name="Martinez-Romero J.C."/>
            <person name="Negrete-Yankelevich S."/>
            <person name="Martinez-Romero E."/>
        </authorList>
    </citation>
    <scope>NUCLEOTIDE SEQUENCE [LARGE SCALE GENOMIC DNA]</scope>
    <source>
        <strain evidence="6 7">CCGE525</strain>
    </source>
</reference>
<dbReference type="InterPro" id="IPR035965">
    <property type="entry name" value="PAS-like_dom_sf"/>
</dbReference>
<evidence type="ECO:0000259" key="4">
    <source>
        <dbReference type="PROSITE" id="PS50110"/>
    </source>
</evidence>
<dbReference type="Gene3D" id="3.30.450.20">
    <property type="entry name" value="PAS domain"/>
    <property type="match status" value="1"/>
</dbReference>
<evidence type="ECO:0000313" key="6">
    <source>
        <dbReference type="EMBL" id="AYG58248.1"/>
    </source>
</evidence>
<dbReference type="Proteomes" id="UP000282195">
    <property type="component" value="Chromosome"/>
</dbReference>
<dbReference type="NCBIfam" id="TIGR00229">
    <property type="entry name" value="sensory_box"/>
    <property type="match status" value="1"/>
</dbReference>
<keyword evidence="1 3" id="KW-0597">Phosphoprotein</keyword>
<dbReference type="OrthoDB" id="8274118at2"/>
<dbReference type="SUPFAM" id="SSF55785">
    <property type="entry name" value="PYP-like sensor domain (PAS domain)"/>
    <property type="match status" value="1"/>
</dbReference>
<evidence type="ECO:0000256" key="1">
    <source>
        <dbReference type="ARBA" id="ARBA00022553"/>
    </source>
</evidence>
<dbReference type="RefSeq" id="WP_120703326.1">
    <property type="nucleotide sequence ID" value="NZ_CP032694.1"/>
</dbReference>
<evidence type="ECO:0000259" key="5">
    <source>
        <dbReference type="PROSITE" id="PS50112"/>
    </source>
</evidence>